<organism evidence="1 2">
    <name type="scientific">Riccia fluitans</name>
    <dbReference type="NCBI Taxonomy" id="41844"/>
    <lineage>
        <taxon>Eukaryota</taxon>
        <taxon>Viridiplantae</taxon>
        <taxon>Streptophyta</taxon>
        <taxon>Embryophyta</taxon>
        <taxon>Marchantiophyta</taxon>
        <taxon>Marchantiopsida</taxon>
        <taxon>Marchantiidae</taxon>
        <taxon>Marchantiales</taxon>
        <taxon>Ricciaceae</taxon>
        <taxon>Riccia</taxon>
    </lineage>
</organism>
<comment type="caution">
    <text evidence="1">The sequence shown here is derived from an EMBL/GenBank/DDBJ whole genome shotgun (WGS) entry which is preliminary data.</text>
</comment>
<protein>
    <submittedName>
        <fullName evidence="1">Uncharacterized protein</fullName>
    </submittedName>
</protein>
<gene>
    <name evidence="1" type="ORF">R1flu_014464</name>
</gene>
<accession>A0ABD1YG70</accession>
<dbReference type="AlphaFoldDB" id="A0ABD1YG70"/>
<sequence>MRGRPESFANALIWTPVNCLAENTHGYPARTNWGPYLFLDNVVYAPKSRRCSDHSLEHRLNNGFQRRSHKAGVCRQDGECGKTKLEVNQLLVGPVSSGPLVAIVRQ</sequence>
<keyword evidence="2" id="KW-1185">Reference proteome</keyword>
<evidence type="ECO:0000313" key="1">
    <source>
        <dbReference type="EMBL" id="KAL2629778.1"/>
    </source>
</evidence>
<dbReference type="Proteomes" id="UP001605036">
    <property type="component" value="Unassembled WGS sequence"/>
</dbReference>
<evidence type="ECO:0000313" key="2">
    <source>
        <dbReference type="Proteomes" id="UP001605036"/>
    </source>
</evidence>
<proteinExistence type="predicted"/>
<name>A0ABD1YG70_9MARC</name>
<dbReference type="EMBL" id="JBHFFA010000004">
    <property type="protein sequence ID" value="KAL2629778.1"/>
    <property type="molecule type" value="Genomic_DNA"/>
</dbReference>
<reference evidence="1 2" key="1">
    <citation type="submission" date="2024-09" db="EMBL/GenBank/DDBJ databases">
        <title>Chromosome-scale assembly of Riccia fluitans.</title>
        <authorList>
            <person name="Paukszto L."/>
            <person name="Sawicki J."/>
            <person name="Karawczyk K."/>
            <person name="Piernik-Szablinska J."/>
            <person name="Szczecinska M."/>
            <person name="Mazdziarz M."/>
        </authorList>
    </citation>
    <scope>NUCLEOTIDE SEQUENCE [LARGE SCALE GENOMIC DNA]</scope>
    <source>
        <strain evidence="1">Rf_01</strain>
        <tissue evidence="1">Aerial parts of the thallus</tissue>
    </source>
</reference>